<evidence type="ECO:0000259" key="9">
    <source>
        <dbReference type="PROSITE" id="PS51012"/>
    </source>
</evidence>
<keyword evidence="6 8" id="KW-1133">Transmembrane helix</keyword>
<evidence type="ECO:0000256" key="1">
    <source>
        <dbReference type="ARBA" id="ARBA00004651"/>
    </source>
</evidence>
<dbReference type="Proteomes" id="UP000584642">
    <property type="component" value="Unassembled WGS sequence"/>
</dbReference>
<dbReference type="InterPro" id="IPR013525">
    <property type="entry name" value="ABC2_TM"/>
</dbReference>
<comment type="caution">
    <text evidence="10">The sequence shown here is derived from an EMBL/GenBank/DDBJ whole genome shotgun (WGS) entry which is preliminary data.</text>
</comment>
<feature type="transmembrane region" description="Helical" evidence="8">
    <location>
        <begin position="26"/>
        <end position="46"/>
    </location>
</feature>
<keyword evidence="3" id="KW-0813">Transport</keyword>
<evidence type="ECO:0000256" key="5">
    <source>
        <dbReference type="ARBA" id="ARBA00022692"/>
    </source>
</evidence>
<evidence type="ECO:0000256" key="8">
    <source>
        <dbReference type="SAM" id="Phobius"/>
    </source>
</evidence>
<feature type="transmembrane region" description="Helical" evidence="8">
    <location>
        <begin position="351"/>
        <end position="370"/>
    </location>
</feature>
<gene>
    <name evidence="10" type="ORF">HND93_18460</name>
</gene>
<keyword evidence="11" id="KW-1185">Reference proteome</keyword>
<dbReference type="InterPro" id="IPR051449">
    <property type="entry name" value="ABC-2_transporter_component"/>
</dbReference>
<keyword evidence="5 8" id="KW-0812">Transmembrane</keyword>
<organism evidence="10 11">
    <name type="scientific">Azospirillum oleiclasticum</name>
    <dbReference type="NCBI Taxonomy" id="2735135"/>
    <lineage>
        <taxon>Bacteria</taxon>
        <taxon>Pseudomonadati</taxon>
        <taxon>Pseudomonadota</taxon>
        <taxon>Alphaproteobacteria</taxon>
        <taxon>Rhodospirillales</taxon>
        <taxon>Azospirillaceae</taxon>
        <taxon>Azospirillum</taxon>
    </lineage>
</organism>
<accession>A0ABX2TBH6</accession>
<feature type="domain" description="ABC transmembrane type-2" evidence="9">
    <location>
        <begin position="147"/>
        <end position="376"/>
    </location>
</feature>
<dbReference type="Pfam" id="PF12698">
    <property type="entry name" value="ABC2_membrane_3"/>
    <property type="match status" value="1"/>
</dbReference>
<dbReference type="PANTHER" id="PTHR30294:SF29">
    <property type="entry name" value="MULTIDRUG ABC TRANSPORTER PERMEASE YBHS-RELATED"/>
    <property type="match status" value="1"/>
</dbReference>
<feature type="transmembrane region" description="Helical" evidence="8">
    <location>
        <begin position="297"/>
        <end position="315"/>
    </location>
</feature>
<feature type="transmembrane region" description="Helical" evidence="8">
    <location>
        <begin position="228"/>
        <end position="251"/>
    </location>
</feature>
<evidence type="ECO:0000256" key="6">
    <source>
        <dbReference type="ARBA" id="ARBA00022989"/>
    </source>
</evidence>
<sequence length="378" mass="41361">MSARFSPARFLAILVKEFIQMRRDRLTFAMMVGIPIMQLVLFGFAINSDPKRLPTAVLAADQSVFARTIVAAMKNSGYFEIGRAVMDEAELGRLLAEGEVQFAVTIPAGFARDLQRGARPVLLVEADATDPAATSNAIAALMQVARTALDPELDGPLAHLKAGADPVDLRIHRRYNPEGITAYNVVPGLMGTILTMTMVIMTSLAVTRERERGTMENLLAMPVRPFEVMLGKIVPFILVGYVQVVIIVLAARVLFQVPIVGSLGLLSLVMILFIAANLAVGFTFSTVAKNQLQAMQMSFFFFLPSMLLSGFMFPFRGMPGWAQAIGEVLPLTHFLRIVRGILLKGNGWAEILPEIGPLLAFLVVVTVIALKRYRQTLD</sequence>
<feature type="transmembrane region" description="Helical" evidence="8">
    <location>
        <begin position="263"/>
        <end position="285"/>
    </location>
</feature>
<evidence type="ECO:0000256" key="3">
    <source>
        <dbReference type="ARBA" id="ARBA00022448"/>
    </source>
</evidence>
<proteinExistence type="inferred from homology"/>
<dbReference type="PANTHER" id="PTHR30294">
    <property type="entry name" value="MEMBRANE COMPONENT OF ABC TRANSPORTER YHHJ-RELATED"/>
    <property type="match status" value="1"/>
</dbReference>
<dbReference type="EMBL" id="JABFDB010000013">
    <property type="protein sequence ID" value="NYZ21701.1"/>
    <property type="molecule type" value="Genomic_DNA"/>
</dbReference>
<dbReference type="InterPro" id="IPR047817">
    <property type="entry name" value="ABC2_TM_bact-type"/>
</dbReference>
<reference evidence="10 11" key="1">
    <citation type="submission" date="2020-05" db="EMBL/GenBank/DDBJ databases">
        <title>Azospirillum oleiclasticum sp. nov, a nitrogen-fixing and heavy crude oil-emulsifying bacterium isolated from the crude oil of Yumen Oilfield.</title>
        <authorList>
            <person name="Wu D."/>
            <person name="Cai M."/>
            <person name="Zhang X."/>
        </authorList>
    </citation>
    <scope>NUCLEOTIDE SEQUENCE [LARGE SCALE GENOMIC DNA]</scope>
    <source>
        <strain evidence="10 11">ROY-1-1-2</strain>
    </source>
</reference>
<comment type="subcellular location">
    <subcellularLocation>
        <location evidence="1">Cell membrane</location>
        <topology evidence="1">Multi-pass membrane protein</topology>
    </subcellularLocation>
</comment>
<dbReference type="Gene3D" id="3.40.1710.10">
    <property type="entry name" value="abc type-2 transporter like domain"/>
    <property type="match status" value="1"/>
</dbReference>
<comment type="similarity">
    <text evidence="2">Belongs to the ABC-2 integral membrane protein family.</text>
</comment>
<evidence type="ECO:0000313" key="10">
    <source>
        <dbReference type="EMBL" id="NYZ21701.1"/>
    </source>
</evidence>
<dbReference type="RefSeq" id="WP_180283479.1">
    <property type="nucleotide sequence ID" value="NZ_JABFDB010000013.1"/>
</dbReference>
<keyword evidence="7 8" id="KW-0472">Membrane</keyword>
<evidence type="ECO:0000256" key="4">
    <source>
        <dbReference type="ARBA" id="ARBA00022475"/>
    </source>
</evidence>
<evidence type="ECO:0000256" key="2">
    <source>
        <dbReference type="ARBA" id="ARBA00007783"/>
    </source>
</evidence>
<protein>
    <submittedName>
        <fullName evidence="10">ABC transporter permease</fullName>
    </submittedName>
</protein>
<keyword evidence="4" id="KW-1003">Cell membrane</keyword>
<name>A0ABX2TBH6_9PROT</name>
<feature type="transmembrane region" description="Helical" evidence="8">
    <location>
        <begin position="185"/>
        <end position="207"/>
    </location>
</feature>
<dbReference type="PROSITE" id="PS51012">
    <property type="entry name" value="ABC_TM2"/>
    <property type="match status" value="1"/>
</dbReference>
<evidence type="ECO:0000313" key="11">
    <source>
        <dbReference type="Proteomes" id="UP000584642"/>
    </source>
</evidence>
<evidence type="ECO:0000256" key="7">
    <source>
        <dbReference type="ARBA" id="ARBA00023136"/>
    </source>
</evidence>